<proteinExistence type="predicted"/>
<evidence type="ECO:0000313" key="2">
    <source>
        <dbReference type="EMBL" id="ASZ74845.1"/>
    </source>
</evidence>
<feature type="domain" description="RNA ligase" evidence="1">
    <location>
        <begin position="15"/>
        <end position="160"/>
    </location>
</feature>
<sequence length="181" mass="20792">MEFVSMEKMPRLFREITITEKIDGGNAVIGIGEDGSFNVGTRTQWIDKGRDFHGLRDWAYDNKESLIEDLGVGLHRGEWYGKKIGRGYDLDHNRFALFNTHRWDKAEFNTENLGCVPLLWSGRFTSTAVLMTMIDLNEKGSQMVPGYMRPEGLCIYHTQANMYFKVMCENDHLAKGQLKSD</sequence>
<accession>A0A2D0ZM50</accession>
<dbReference type="GO" id="GO:0016874">
    <property type="term" value="F:ligase activity"/>
    <property type="evidence" value="ECO:0007669"/>
    <property type="project" value="UniProtKB-KW"/>
</dbReference>
<gene>
    <name evidence="2" type="ORF">SEA_TRINA_28</name>
</gene>
<keyword evidence="2" id="KW-0436">Ligase</keyword>
<dbReference type="Pfam" id="PF09414">
    <property type="entry name" value="RNA_ligase"/>
    <property type="match status" value="1"/>
</dbReference>
<reference evidence="3" key="1">
    <citation type="submission" date="2017-08" db="EMBL/GenBank/DDBJ databases">
        <authorList>
            <person name="de Groot N.N."/>
        </authorList>
    </citation>
    <scope>NUCLEOTIDE SEQUENCE [LARGE SCALE GENOMIC DNA]</scope>
</reference>
<dbReference type="SUPFAM" id="SSF56091">
    <property type="entry name" value="DNA ligase/mRNA capping enzyme, catalytic domain"/>
    <property type="match status" value="1"/>
</dbReference>
<protein>
    <submittedName>
        <fullName evidence="2">RNA ligase</fullName>
    </submittedName>
</protein>
<organism evidence="2 3">
    <name type="scientific">Rhodococcus phage Trina</name>
    <dbReference type="NCBI Taxonomy" id="2027905"/>
    <lineage>
        <taxon>Viruses</taxon>
        <taxon>Duplodnaviria</taxon>
        <taxon>Heunggongvirae</taxon>
        <taxon>Uroviricota</taxon>
        <taxon>Caudoviricetes</taxon>
        <taxon>Trinavirus</taxon>
        <taxon>Trinavirus trina</taxon>
    </lineage>
</organism>
<dbReference type="Proteomes" id="UP000231419">
    <property type="component" value="Segment"/>
</dbReference>
<keyword evidence="3" id="KW-1185">Reference proteome</keyword>
<dbReference type="OrthoDB" id="8705at10239"/>
<evidence type="ECO:0000259" key="1">
    <source>
        <dbReference type="Pfam" id="PF09414"/>
    </source>
</evidence>
<name>A0A2D0ZM50_9CAUD</name>
<evidence type="ECO:0000313" key="3">
    <source>
        <dbReference type="Proteomes" id="UP000231419"/>
    </source>
</evidence>
<dbReference type="InterPro" id="IPR021122">
    <property type="entry name" value="RNA_ligase_dom_REL/Rnl2"/>
</dbReference>
<dbReference type="EMBL" id="MF668286">
    <property type="protein sequence ID" value="ASZ74845.1"/>
    <property type="molecule type" value="Genomic_DNA"/>
</dbReference>